<dbReference type="GO" id="GO:0016747">
    <property type="term" value="F:acyltransferase activity, transferring groups other than amino-acyl groups"/>
    <property type="evidence" value="ECO:0007669"/>
    <property type="project" value="TreeGrafter"/>
</dbReference>
<dbReference type="RefSeq" id="WP_132083341.1">
    <property type="nucleotide sequence ID" value="NZ_SLUK01000001.1"/>
</dbReference>
<gene>
    <name evidence="1" type="ORF">EDD78_10122</name>
</gene>
<dbReference type="Gene3D" id="3.40.50.1820">
    <property type="entry name" value="alpha/beta hydrolase"/>
    <property type="match status" value="1"/>
</dbReference>
<dbReference type="AlphaFoldDB" id="A0A9X8UKT9"/>
<dbReference type="GO" id="GO:0016787">
    <property type="term" value="F:hydrolase activity"/>
    <property type="evidence" value="ECO:0007669"/>
    <property type="project" value="UniProtKB-KW"/>
</dbReference>
<dbReference type="PANTHER" id="PTHR48098">
    <property type="entry name" value="ENTEROCHELIN ESTERASE-RELATED"/>
    <property type="match status" value="1"/>
</dbReference>
<evidence type="ECO:0000313" key="1">
    <source>
        <dbReference type="EMBL" id="TCL45045.1"/>
    </source>
</evidence>
<organism evidence="1 2">
    <name type="scientific">Harryflintia acetispora</name>
    <dbReference type="NCBI Taxonomy" id="1849041"/>
    <lineage>
        <taxon>Bacteria</taxon>
        <taxon>Bacillati</taxon>
        <taxon>Bacillota</taxon>
        <taxon>Clostridia</taxon>
        <taxon>Eubacteriales</taxon>
        <taxon>Oscillospiraceae</taxon>
        <taxon>Harryflintia</taxon>
    </lineage>
</organism>
<dbReference type="PANTHER" id="PTHR48098:SF1">
    <property type="entry name" value="DIACYLGLYCEROL ACYLTRANSFERASE_MYCOLYLTRANSFERASE AG85A"/>
    <property type="match status" value="1"/>
</dbReference>
<comment type="caution">
    <text evidence="1">The sequence shown here is derived from an EMBL/GenBank/DDBJ whole genome shotgun (WGS) entry which is preliminary data.</text>
</comment>
<dbReference type="InterPro" id="IPR029058">
    <property type="entry name" value="AB_hydrolase_fold"/>
</dbReference>
<reference evidence="1 2" key="1">
    <citation type="submission" date="2019-03" db="EMBL/GenBank/DDBJ databases">
        <title>Genomic Encyclopedia of Type Strains, Phase IV (KMG-IV): sequencing the most valuable type-strain genomes for metagenomic binning, comparative biology and taxonomic classification.</title>
        <authorList>
            <person name="Goeker M."/>
        </authorList>
    </citation>
    <scope>NUCLEOTIDE SEQUENCE [LARGE SCALE GENOMIC DNA]</scope>
    <source>
        <strain evidence="1 2">DSM 100433</strain>
    </source>
</reference>
<proteinExistence type="predicted"/>
<accession>A0A9X8UKT9</accession>
<dbReference type="InterPro" id="IPR050583">
    <property type="entry name" value="Mycobacterial_A85_antigen"/>
</dbReference>
<keyword evidence="2" id="KW-1185">Reference proteome</keyword>
<dbReference type="Pfam" id="PF00756">
    <property type="entry name" value="Esterase"/>
    <property type="match status" value="1"/>
</dbReference>
<protein>
    <submittedName>
        <fullName evidence="1">S-formylglutathione hydrolase FrmB</fullName>
    </submittedName>
</protein>
<name>A0A9X8UKT9_9FIRM</name>
<sequence length="264" mass="29493">MSLFTCNFFSKILMTPTRVNVCLPSPGSSETLTQSLDMLYAKREPLRALYLLHGMNGDESAWLRKTNVERYAQRHNLALIMPHGENGFYIDMAHGAQWFTYLTEELPRFIGASFPVSSRREDTYIAGLSMGGYGAFKAAMTYPQRYAAFGSFSGALDIEAVAAAAKGQGLERQAQDVFGGKPIAGSENDLFALTGRAMASGNKLPRAYLSCGDADEACYSMNLKMRSFLLERSYPLTWCKVPGGRHDWDVWEAQIQRFLDWLDQ</sequence>
<keyword evidence="1" id="KW-0378">Hydrolase</keyword>
<dbReference type="InterPro" id="IPR000801">
    <property type="entry name" value="Esterase-like"/>
</dbReference>
<dbReference type="EMBL" id="SLUK01000001">
    <property type="protein sequence ID" value="TCL45045.1"/>
    <property type="molecule type" value="Genomic_DNA"/>
</dbReference>
<dbReference type="Proteomes" id="UP000294682">
    <property type="component" value="Unassembled WGS sequence"/>
</dbReference>
<evidence type="ECO:0000313" key="2">
    <source>
        <dbReference type="Proteomes" id="UP000294682"/>
    </source>
</evidence>
<dbReference type="SUPFAM" id="SSF53474">
    <property type="entry name" value="alpha/beta-Hydrolases"/>
    <property type="match status" value="1"/>
</dbReference>